<dbReference type="Gene3D" id="3.20.100.30">
    <property type="entry name" value="VTC, catalytic tunnel domain"/>
    <property type="match status" value="1"/>
</dbReference>
<comment type="caution">
    <text evidence="9">The sequence shown here is derived from an EMBL/GenBank/DDBJ whole genome shotgun (WGS) entry which is preliminary data.</text>
</comment>
<evidence type="ECO:0000256" key="3">
    <source>
        <dbReference type="ARBA" id="ARBA00022692"/>
    </source>
</evidence>
<feature type="domain" description="SPX" evidence="8">
    <location>
        <begin position="1"/>
        <end position="33"/>
    </location>
</feature>
<comment type="subcellular location">
    <subcellularLocation>
        <location evidence="1">Vacuole membrane</location>
        <topology evidence="1">Multi-pass membrane protein</topology>
    </subcellularLocation>
</comment>
<protein>
    <recommendedName>
        <fullName evidence="8">SPX domain-containing protein</fullName>
    </recommendedName>
</protein>
<feature type="region of interest" description="Disordered" evidence="6">
    <location>
        <begin position="73"/>
        <end position="94"/>
    </location>
</feature>
<dbReference type="InterPro" id="IPR042267">
    <property type="entry name" value="VTC_sf"/>
</dbReference>
<gene>
    <name evidence="9" type="ORF">LTR16_000383</name>
</gene>
<feature type="transmembrane region" description="Helical" evidence="7">
    <location>
        <begin position="661"/>
        <end position="683"/>
    </location>
</feature>
<evidence type="ECO:0000256" key="2">
    <source>
        <dbReference type="ARBA" id="ARBA00022554"/>
    </source>
</evidence>
<evidence type="ECO:0000259" key="8">
    <source>
        <dbReference type="PROSITE" id="PS51382"/>
    </source>
</evidence>
<feature type="compositionally biased region" description="Polar residues" evidence="6">
    <location>
        <begin position="538"/>
        <end position="555"/>
    </location>
</feature>
<evidence type="ECO:0000256" key="1">
    <source>
        <dbReference type="ARBA" id="ARBA00004128"/>
    </source>
</evidence>
<feature type="region of interest" description="Disordered" evidence="6">
    <location>
        <begin position="431"/>
        <end position="597"/>
    </location>
</feature>
<keyword evidence="4 7" id="KW-1133">Transmembrane helix</keyword>
<feature type="compositionally biased region" description="Polar residues" evidence="6">
    <location>
        <begin position="455"/>
        <end position="493"/>
    </location>
</feature>
<keyword evidence="10" id="KW-1185">Reference proteome</keyword>
<dbReference type="Pfam" id="PF09359">
    <property type="entry name" value="VTC"/>
    <property type="match status" value="1"/>
</dbReference>
<evidence type="ECO:0000256" key="7">
    <source>
        <dbReference type="SAM" id="Phobius"/>
    </source>
</evidence>
<evidence type="ECO:0000313" key="9">
    <source>
        <dbReference type="EMBL" id="KAK5131824.1"/>
    </source>
</evidence>
<keyword evidence="5 7" id="KW-0472">Membrane</keyword>
<feature type="compositionally biased region" description="Low complexity" evidence="6">
    <location>
        <begin position="442"/>
        <end position="454"/>
    </location>
</feature>
<dbReference type="Proteomes" id="UP001357485">
    <property type="component" value="Unassembled WGS sequence"/>
</dbReference>
<feature type="compositionally biased region" description="Acidic residues" evidence="6">
    <location>
        <begin position="558"/>
        <end position="570"/>
    </location>
</feature>
<feature type="transmembrane region" description="Helical" evidence="7">
    <location>
        <begin position="690"/>
        <end position="715"/>
    </location>
</feature>
<keyword evidence="2" id="KW-0926">Vacuole</keyword>
<sequence length="716" mass="78718">MSRFLSAQRTAFRKLLKKYKKWTGSETLESRFKEQIENQLGNFLKANLGLLFDQWTEVLQAVRAPFQADIRAQVRRSQKDPTQATTPNTRNPETSAIVSEIRSAIDTGSEVDFDTALATLPLGPAGKKAVYWVHPDNLVELQVILLQHTRLYKYHAHGTPSASPYDTPSRGSLTPRRGSVLNSETGGDTGVLILDDLARFAKEQSAITIGDKEDAAGAVPEKATGSARWTAGGEAVVYVQEVPKHGDIAVESYYAARIKVKHLHAFLDVERPFPPRPSSETMDASNPLRSNNDVEQIDRVRTWLSTHPEVQPLVSIEYDRARFVALGNDYVHGSWATLDKNVVMRRALEDRLSASASASGRQEAVEFPHVVLEVRQEGEHAGELIKVLDRSHLTERVRGFSLESHAVWACCRPKQMPAPFWLPTLSKDIRKLPEAPRRTRRSSSNMGSTSQSTTPLFTSPSATSVTDGPDTGSSTALNSATTPASSIPAQLESSPLGAFRKKRQRSYKQHPSSLQTDSSAPVQQRYWNELGNYFTRDPSPSTQRQPLLSHKSSLPDSEAADDSSSSEDDMPAVATRKRSYGTIGGRASPSRKHGRPLLSFLRSPPSPHHDLTIPLSAAQHARERTKLQAYTTSFVAAVVVLAICFQLAATGRHKQATQVDAGIVFGVVASLLFAFAGTATFLTRKDRLAWLHWTAVFGVFVVVCVANGMLLAWVVS</sequence>
<dbReference type="PANTHER" id="PTHR46140:SF1">
    <property type="entry name" value="VACUOLAR TRANSPORTER CHAPERONE COMPLEX SUBUNIT 4-RELATED"/>
    <property type="match status" value="1"/>
</dbReference>
<dbReference type="PANTHER" id="PTHR46140">
    <property type="entry name" value="VACUOLAR TRANSPORTER CHAPERONE 1-RELATED"/>
    <property type="match status" value="1"/>
</dbReference>
<proteinExistence type="predicted"/>
<accession>A0ABR0KUR1</accession>
<dbReference type="PROSITE" id="PS51382">
    <property type="entry name" value="SPX"/>
    <property type="match status" value="1"/>
</dbReference>
<dbReference type="EMBL" id="JAVRRA010024626">
    <property type="protein sequence ID" value="KAK5131824.1"/>
    <property type="molecule type" value="Genomic_DNA"/>
</dbReference>
<feature type="compositionally biased region" description="Polar residues" evidence="6">
    <location>
        <begin position="160"/>
        <end position="172"/>
    </location>
</feature>
<feature type="compositionally biased region" description="Polar residues" evidence="6">
    <location>
        <begin position="509"/>
        <end position="526"/>
    </location>
</feature>
<name>A0ABR0KUR1_9PEZI</name>
<evidence type="ECO:0000256" key="4">
    <source>
        <dbReference type="ARBA" id="ARBA00022989"/>
    </source>
</evidence>
<feature type="transmembrane region" description="Helical" evidence="7">
    <location>
        <begin position="629"/>
        <end position="649"/>
    </location>
</feature>
<reference evidence="9 10" key="1">
    <citation type="submission" date="2023-08" db="EMBL/GenBank/DDBJ databases">
        <title>Black Yeasts Isolated from many extreme environments.</title>
        <authorList>
            <person name="Coleine C."/>
            <person name="Stajich J.E."/>
            <person name="Selbmann L."/>
        </authorList>
    </citation>
    <scope>NUCLEOTIDE SEQUENCE [LARGE SCALE GENOMIC DNA]</scope>
    <source>
        <strain evidence="9 10">CCFEE 536</strain>
    </source>
</reference>
<evidence type="ECO:0000256" key="6">
    <source>
        <dbReference type="SAM" id="MobiDB-lite"/>
    </source>
</evidence>
<feature type="compositionally biased region" description="Polar residues" evidence="6">
    <location>
        <begin position="80"/>
        <end position="94"/>
    </location>
</feature>
<feature type="compositionally biased region" description="Basic residues" evidence="6">
    <location>
        <begin position="499"/>
        <end position="508"/>
    </location>
</feature>
<organism evidence="9 10">
    <name type="scientific">Cryomyces antarcticus</name>
    <dbReference type="NCBI Taxonomy" id="329879"/>
    <lineage>
        <taxon>Eukaryota</taxon>
        <taxon>Fungi</taxon>
        <taxon>Dikarya</taxon>
        <taxon>Ascomycota</taxon>
        <taxon>Pezizomycotina</taxon>
        <taxon>Dothideomycetes</taxon>
        <taxon>Dothideomycetes incertae sedis</taxon>
        <taxon>Cryomyces</taxon>
    </lineage>
</organism>
<feature type="region of interest" description="Disordered" evidence="6">
    <location>
        <begin position="157"/>
        <end position="184"/>
    </location>
</feature>
<dbReference type="InterPro" id="IPR051572">
    <property type="entry name" value="VTC_Complex_Subunit"/>
</dbReference>
<dbReference type="InterPro" id="IPR004331">
    <property type="entry name" value="SPX_dom"/>
</dbReference>
<keyword evidence="3 7" id="KW-0812">Transmembrane</keyword>
<dbReference type="InterPro" id="IPR018966">
    <property type="entry name" value="VTC_domain"/>
</dbReference>
<evidence type="ECO:0000313" key="10">
    <source>
        <dbReference type="Proteomes" id="UP001357485"/>
    </source>
</evidence>
<evidence type="ECO:0000256" key="5">
    <source>
        <dbReference type="ARBA" id="ARBA00023136"/>
    </source>
</evidence>